<organism evidence="1 2">
    <name type="scientific">Streptomyces massasporeus</name>
    <dbReference type="NCBI Taxonomy" id="67324"/>
    <lineage>
        <taxon>Bacteria</taxon>
        <taxon>Bacillati</taxon>
        <taxon>Actinomycetota</taxon>
        <taxon>Actinomycetes</taxon>
        <taxon>Kitasatosporales</taxon>
        <taxon>Streptomycetaceae</taxon>
        <taxon>Streptomyces</taxon>
    </lineage>
</organism>
<dbReference type="SUPFAM" id="SSF53474">
    <property type="entry name" value="alpha/beta-Hydrolases"/>
    <property type="match status" value="1"/>
</dbReference>
<comment type="caution">
    <text evidence="1">The sequence shown here is derived from an EMBL/GenBank/DDBJ whole genome shotgun (WGS) entry which is preliminary data.</text>
</comment>
<gene>
    <name evidence="1" type="ORF">ACFYM3_28095</name>
</gene>
<sequence length="200" mass="20760">MTSPPWPCAGSSGATGVLGYSLGASFAAAMAAVSGTAETGPPMETVVLVEPVAVQRWSAAVLLSAVRRENRLVGAYLEETATVAGAVPPLEARPDAAPNTRRRVDLLLLTNALRAGCLSDDLRAATRRPAPRASRLVVVRAEQSSLSPRQAVRDLVKSAEGQGIEARLLHVPGPHAFWQSLPAVGSTMTALAHTLGTLPS</sequence>
<evidence type="ECO:0008006" key="3">
    <source>
        <dbReference type="Google" id="ProtNLM"/>
    </source>
</evidence>
<dbReference type="Gene3D" id="3.40.50.1820">
    <property type="entry name" value="alpha/beta hydrolase"/>
    <property type="match status" value="1"/>
</dbReference>
<evidence type="ECO:0000313" key="2">
    <source>
        <dbReference type="Proteomes" id="UP001601288"/>
    </source>
</evidence>
<name>A0ABW6LJ11_9ACTN</name>
<dbReference type="EMBL" id="JBIAFP010000018">
    <property type="protein sequence ID" value="MFE9228420.1"/>
    <property type="molecule type" value="Genomic_DNA"/>
</dbReference>
<dbReference type="InterPro" id="IPR029058">
    <property type="entry name" value="AB_hydrolase_fold"/>
</dbReference>
<accession>A0ABW6LJ11</accession>
<dbReference type="RefSeq" id="WP_358283204.1">
    <property type="nucleotide sequence ID" value="NZ_JBEYGJ010000015.1"/>
</dbReference>
<protein>
    <recommendedName>
        <fullName evidence="3">Alpha/beta hydrolase family protein</fullName>
    </recommendedName>
</protein>
<evidence type="ECO:0000313" key="1">
    <source>
        <dbReference type="EMBL" id="MFE9228420.1"/>
    </source>
</evidence>
<proteinExistence type="predicted"/>
<reference evidence="1 2" key="1">
    <citation type="submission" date="2024-10" db="EMBL/GenBank/DDBJ databases">
        <title>The Natural Products Discovery Center: Release of the First 8490 Sequenced Strains for Exploring Actinobacteria Biosynthetic Diversity.</title>
        <authorList>
            <person name="Kalkreuter E."/>
            <person name="Kautsar S.A."/>
            <person name="Yang D."/>
            <person name="Bader C.D."/>
            <person name="Teijaro C.N."/>
            <person name="Fluegel L."/>
            <person name="Davis C.M."/>
            <person name="Simpson J.R."/>
            <person name="Lauterbach L."/>
            <person name="Steele A.D."/>
            <person name="Gui C."/>
            <person name="Meng S."/>
            <person name="Li G."/>
            <person name="Viehrig K."/>
            <person name="Ye F."/>
            <person name="Su P."/>
            <person name="Kiefer A.F."/>
            <person name="Nichols A."/>
            <person name="Cepeda A.J."/>
            <person name="Yan W."/>
            <person name="Fan B."/>
            <person name="Jiang Y."/>
            <person name="Adhikari A."/>
            <person name="Zheng C.-J."/>
            <person name="Schuster L."/>
            <person name="Cowan T.M."/>
            <person name="Smanski M.J."/>
            <person name="Chevrette M.G."/>
            <person name="De Carvalho L.P.S."/>
            <person name="Shen B."/>
        </authorList>
    </citation>
    <scope>NUCLEOTIDE SEQUENCE [LARGE SCALE GENOMIC DNA]</scope>
    <source>
        <strain evidence="1 2">NPDC007066</strain>
    </source>
</reference>
<dbReference type="Proteomes" id="UP001601288">
    <property type="component" value="Unassembled WGS sequence"/>
</dbReference>
<keyword evidence="2" id="KW-1185">Reference proteome</keyword>